<dbReference type="AlphaFoldDB" id="A0A292PZN6"/>
<gene>
    <name evidence="1" type="ORF">GSTUAT00004001001</name>
</gene>
<evidence type="ECO:0000313" key="2">
    <source>
        <dbReference type="Proteomes" id="UP001412239"/>
    </source>
</evidence>
<organism evidence="1 2">
    <name type="scientific">Tuber aestivum</name>
    <name type="common">summer truffle</name>
    <dbReference type="NCBI Taxonomy" id="59557"/>
    <lineage>
        <taxon>Eukaryota</taxon>
        <taxon>Fungi</taxon>
        <taxon>Dikarya</taxon>
        <taxon>Ascomycota</taxon>
        <taxon>Pezizomycotina</taxon>
        <taxon>Pezizomycetes</taxon>
        <taxon>Pezizales</taxon>
        <taxon>Tuberaceae</taxon>
        <taxon>Tuber</taxon>
    </lineage>
</organism>
<accession>A0A292PZN6</accession>
<keyword evidence="2" id="KW-1185">Reference proteome</keyword>
<protein>
    <submittedName>
        <fullName evidence="1">Uncharacterized protein</fullName>
    </submittedName>
</protein>
<feature type="non-terminal residue" evidence="1">
    <location>
        <position position="1"/>
    </location>
</feature>
<name>A0A292PZN6_9PEZI</name>
<sequence length="103" mass="11722">QYKVPYSNYGSQETPYNLPTLLYLLCPPTIPTYRNKPQPQSKQFTNGTNRINSRSTVYKYQEVGPGSIYLLTNQPTYPYNTVQYNTARANCWGAVAISSLTGW</sequence>
<reference evidence="1" key="1">
    <citation type="submission" date="2015-10" db="EMBL/GenBank/DDBJ databases">
        <authorList>
            <person name="Regsiter A."/>
            <person name="william w."/>
        </authorList>
    </citation>
    <scope>NUCLEOTIDE SEQUENCE</scope>
    <source>
        <strain evidence="1">Montdore</strain>
    </source>
</reference>
<dbReference type="Proteomes" id="UP001412239">
    <property type="component" value="Unassembled WGS sequence"/>
</dbReference>
<dbReference type="EMBL" id="LN891008">
    <property type="protein sequence ID" value="CUS11953.1"/>
    <property type="molecule type" value="Genomic_DNA"/>
</dbReference>
<evidence type="ECO:0000313" key="1">
    <source>
        <dbReference type="EMBL" id="CUS11953.1"/>
    </source>
</evidence>
<proteinExistence type="predicted"/>